<evidence type="ECO:0000256" key="1">
    <source>
        <dbReference type="ARBA" id="ARBA00004123"/>
    </source>
</evidence>
<keyword evidence="5" id="KW-0539">Nucleus</keyword>
<feature type="region of interest" description="Disordered" evidence="6">
    <location>
        <begin position="230"/>
        <end position="252"/>
    </location>
</feature>
<dbReference type="PANTHER" id="PTHR47338">
    <property type="entry name" value="ZN(II)2CYS6 TRANSCRIPTION FACTOR (EUROFUNG)-RELATED"/>
    <property type="match status" value="1"/>
</dbReference>
<evidence type="ECO:0000256" key="6">
    <source>
        <dbReference type="SAM" id="MobiDB-lite"/>
    </source>
</evidence>
<keyword evidence="2" id="KW-0479">Metal-binding</keyword>
<protein>
    <recommendedName>
        <fullName evidence="9">Transcription factor domain-containing protein</fullName>
    </recommendedName>
</protein>
<organism evidence="7 8">
    <name type="scientific">Lasiodiplodia theobromae</name>
    <dbReference type="NCBI Taxonomy" id="45133"/>
    <lineage>
        <taxon>Eukaryota</taxon>
        <taxon>Fungi</taxon>
        <taxon>Dikarya</taxon>
        <taxon>Ascomycota</taxon>
        <taxon>Pezizomycotina</taxon>
        <taxon>Dothideomycetes</taxon>
        <taxon>Dothideomycetes incertae sedis</taxon>
        <taxon>Botryosphaeriales</taxon>
        <taxon>Botryosphaeriaceae</taxon>
        <taxon>Lasiodiplodia</taxon>
    </lineage>
</organism>
<dbReference type="InterPro" id="IPR050815">
    <property type="entry name" value="TF_fung"/>
</dbReference>
<reference evidence="7 8" key="1">
    <citation type="journal article" date="2019" name="Sci. Rep.">
        <title>A multi-omics analysis of the grapevine pathogen Lasiodiplodia theobromae reveals that temperature affects the expression of virulence- and pathogenicity-related genes.</title>
        <authorList>
            <person name="Felix C."/>
            <person name="Meneses R."/>
            <person name="Goncalves M.F.M."/>
            <person name="Tilleman L."/>
            <person name="Duarte A.S."/>
            <person name="Jorrin-Novo J.V."/>
            <person name="Van de Peer Y."/>
            <person name="Deforce D."/>
            <person name="Van Nieuwerburgh F."/>
            <person name="Esteves A.C."/>
            <person name="Alves A."/>
        </authorList>
    </citation>
    <scope>NUCLEOTIDE SEQUENCE [LARGE SCALE GENOMIC DNA]</scope>
    <source>
        <strain evidence="7 8">LA-SOL3</strain>
    </source>
</reference>
<accession>A0A5N5D842</accession>
<dbReference type="Proteomes" id="UP000325902">
    <property type="component" value="Unassembled WGS sequence"/>
</dbReference>
<name>A0A5N5D842_9PEZI</name>
<evidence type="ECO:0000313" key="7">
    <source>
        <dbReference type="EMBL" id="KAB2573520.1"/>
    </source>
</evidence>
<gene>
    <name evidence="7" type="ORF">DBV05_g7801</name>
</gene>
<dbReference type="AlphaFoldDB" id="A0A5N5D842"/>
<dbReference type="OrthoDB" id="426882at2759"/>
<evidence type="ECO:0000256" key="5">
    <source>
        <dbReference type="ARBA" id="ARBA00023242"/>
    </source>
</evidence>
<feature type="compositionally biased region" description="Polar residues" evidence="6">
    <location>
        <begin position="241"/>
        <end position="250"/>
    </location>
</feature>
<comment type="caution">
    <text evidence="7">The sequence shown here is derived from an EMBL/GenBank/DDBJ whole genome shotgun (WGS) entry which is preliminary data.</text>
</comment>
<keyword evidence="8" id="KW-1185">Reference proteome</keyword>
<keyword evidence="4" id="KW-0804">Transcription</keyword>
<dbReference type="PANTHER" id="PTHR47338:SF9">
    <property type="entry name" value="ZN(II)2CYS6 TRANSCRIPTION FACTOR (EUROFUNG)"/>
    <property type="match status" value="1"/>
</dbReference>
<dbReference type="EMBL" id="VCHE01000057">
    <property type="protein sequence ID" value="KAB2573520.1"/>
    <property type="molecule type" value="Genomic_DNA"/>
</dbReference>
<dbReference type="GO" id="GO:0005634">
    <property type="term" value="C:nucleus"/>
    <property type="evidence" value="ECO:0007669"/>
    <property type="project" value="UniProtKB-SubCell"/>
</dbReference>
<evidence type="ECO:0008006" key="9">
    <source>
        <dbReference type="Google" id="ProtNLM"/>
    </source>
</evidence>
<evidence type="ECO:0000256" key="4">
    <source>
        <dbReference type="ARBA" id="ARBA00023163"/>
    </source>
</evidence>
<sequence length="272" mass="30802">MRYAIEYRDAQMPELPWMADSEYSRIQAQIQHFETIWPEEHRWANVGFVEQTREQVQEFQGYWSSWLFMQFGFHSSLALLNHPLFSLHLPPAYTKIPLSFADSTSNQARYHTKWVAYFVRLIVDKKIKVTDPFLAFTAAIAASIIYLNSRVDEQEASERGKLNVELCYHFVQGMGALMPVLADLARKLAALIQNYESPIDTELIWSIIEYTKTISPGSRDLQFQGVSGLESAGGVSGENDIPQSESSTGGALTFPPQASMALNLEHISFPTL</sequence>
<dbReference type="GO" id="GO:0046872">
    <property type="term" value="F:metal ion binding"/>
    <property type="evidence" value="ECO:0007669"/>
    <property type="project" value="UniProtKB-KW"/>
</dbReference>
<proteinExistence type="predicted"/>
<comment type="subcellular location">
    <subcellularLocation>
        <location evidence="1">Nucleus</location>
    </subcellularLocation>
</comment>
<keyword evidence="3" id="KW-0805">Transcription regulation</keyword>
<dbReference type="GO" id="GO:0000981">
    <property type="term" value="F:DNA-binding transcription factor activity, RNA polymerase II-specific"/>
    <property type="evidence" value="ECO:0007669"/>
    <property type="project" value="InterPro"/>
</dbReference>
<evidence type="ECO:0000256" key="2">
    <source>
        <dbReference type="ARBA" id="ARBA00022723"/>
    </source>
</evidence>
<evidence type="ECO:0000256" key="3">
    <source>
        <dbReference type="ARBA" id="ARBA00023015"/>
    </source>
</evidence>
<evidence type="ECO:0000313" key="8">
    <source>
        <dbReference type="Proteomes" id="UP000325902"/>
    </source>
</evidence>